<proteinExistence type="predicted"/>
<dbReference type="AlphaFoldDB" id="A0A425Y1E4"/>
<accession>A0A425Y1E4</accession>
<organism evidence="1 2">
    <name type="scientific">Ancylomarina euxinus</name>
    <dbReference type="NCBI Taxonomy" id="2283627"/>
    <lineage>
        <taxon>Bacteria</taxon>
        <taxon>Pseudomonadati</taxon>
        <taxon>Bacteroidota</taxon>
        <taxon>Bacteroidia</taxon>
        <taxon>Marinilabiliales</taxon>
        <taxon>Marinifilaceae</taxon>
        <taxon>Ancylomarina</taxon>
    </lineage>
</organism>
<keyword evidence="2" id="KW-1185">Reference proteome</keyword>
<comment type="caution">
    <text evidence="1">The sequence shown here is derived from an EMBL/GenBank/DDBJ whole genome shotgun (WGS) entry which is preliminary data.</text>
</comment>
<dbReference type="Proteomes" id="UP000285794">
    <property type="component" value="Unassembled WGS sequence"/>
</dbReference>
<dbReference type="EMBL" id="QQWG01000008">
    <property type="protein sequence ID" value="RRG21553.1"/>
    <property type="molecule type" value="Genomic_DNA"/>
</dbReference>
<dbReference type="RefSeq" id="WP_225423374.1">
    <property type="nucleotide sequence ID" value="NZ_JAPXVP010000001.1"/>
</dbReference>
<dbReference type="NCBIfam" id="NF038153">
    <property type="entry name" value="lant_leader_L1a"/>
    <property type="match status" value="1"/>
</dbReference>
<dbReference type="InterPro" id="IPR058238">
    <property type="entry name" value="Lant_leader_dom"/>
</dbReference>
<gene>
    <name evidence="1" type="ORF">DWB61_09740</name>
</gene>
<reference evidence="1 2" key="1">
    <citation type="submission" date="2018-07" db="EMBL/GenBank/DDBJ databases">
        <title>Draft genome sequence of Ancylomarina sp. M1P.</title>
        <authorList>
            <person name="Yadav S."/>
            <person name="Villanueva L."/>
            <person name="Damste J.S.S."/>
        </authorList>
    </citation>
    <scope>NUCLEOTIDE SEQUENCE [LARGE SCALE GENOMIC DNA]</scope>
    <source>
        <strain evidence="1 2">M1P</strain>
    </source>
</reference>
<evidence type="ECO:0000313" key="2">
    <source>
        <dbReference type="Proteomes" id="UP000285794"/>
    </source>
</evidence>
<protein>
    <submittedName>
        <fullName evidence="1">Uncharacterized protein</fullName>
    </submittedName>
</protein>
<evidence type="ECO:0000313" key="1">
    <source>
        <dbReference type="EMBL" id="RRG21553.1"/>
    </source>
</evidence>
<sequence>MGGLRYSLPLKKKRDMKKLSLKKTIISNLTDSEQEEIQGGLSSRRNCTGFLCCDQCFTGDSCCTSGKNISCDFIKKSFDDDGGMN</sequence>
<name>A0A425Y1E4_9BACT</name>